<dbReference type="SUPFAM" id="SSF160148">
    <property type="entry name" value="CPE0013-like"/>
    <property type="match status" value="1"/>
</dbReference>
<reference evidence="1" key="2">
    <citation type="journal article" date="2021" name="PeerJ">
        <title>Extensive microbial diversity within the chicken gut microbiome revealed by metagenomics and culture.</title>
        <authorList>
            <person name="Gilroy R."/>
            <person name="Ravi A."/>
            <person name="Getino M."/>
            <person name="Pursley I."/>
            <person name="Horton D.L."/>
            <person name="Alikhan N.F."/>
            <person name="Baker D."/>
            <person name="Gharbi K."/>
            <person name="Hall N."/>
            <person name="Watson M."/>
            <person name="Adriaenssens E.M."/>
            <person name="Foster-Nyarko E."/>
            <person name="Jarju S."/>
            <person name="Secka A."/>
            <person name="Antonio M."/>
            <person name="Oren A."/>
            <person name="Chaudhuri R.R."/>
            <person name="La Ragione R."/>
            <person name="Hildebrand F."/>
            <person name="Pallen M.J."/>
        </authorList>
    </citation>
    <scope>NUCLEOTIDE SEQUENCE</scope>
    <source>
        <strain evidence="1">CHK121-14286</strain>
    </source>
</reference>
<accession>A0A9D1E3R2</accession>
<gene>
    <name evidence="1" type="ORF">IAC95_02945</name>
</gene>
<dbReference type="InterPro" id="IPR036593">
    <property type="entry name" value="CPE0013-like_sf"/>
</dbReference>
<dbReference type="Pfam" id="PF07892">
    <property type="entry name" value="DUF1667"/>
    <property type="match status" value="1"/>
</dbReference>
<proteinExistence type="predicted"/>
<dbReference type="AlphaFoldDB" id="A0A9D1E3R2"/>
<sequence length="119" mass="13015">MELVCIVCPNSCRLTVTKRDGEVEVSGAKCKRGVNFAKEELTCPMRTVTSSVRTTVKGYPVVSVKTDGEVEKSKIPQLMKILAEVKVQKPLPLGSVVVEKLFGTDVNVVTTTDMEEINE</sequence>
<evidence type="ECO:0000313" key="1">
    <source>
        <dbReference type="EMBL" id="HIR65823.1"/>
    </source>
</evidence>
<evidence type="ECO:0000313" key="2">
    <source>
        <dbReference type="Proteomes" id="UP000824200"/>
    </source>
</evidence>
<dbReference type="Proteomes" id="UP000824200">
    <property type="component" value="Unassembled WGS sequence"/>
</dbReference>
<dbReference type="Gene3D" id="3.10.530.10">
    <property type="entry name" value="CPE0013-like"/>
    <property type="match status" value="1"/>
</dbReference>
<name>A0A9D1E3R2_9BACT</name>
<dbReference type="InterPro" id="IPR012460">
    <property type="entry name" value="DUF1667"/>
</dbReference>
<reference evidence="1" key="1">
    <citation type="submission" date="2020-10" db="EMBL/GenBank/DDBJ databases">
        <authorList>
            <person name="Gilroy R."/>
        </authorList>
    </citation>
    <scope>NUCLEOTIDE SEQUENCE</scope>
    <source>
        <strain evidence="1">CHK121-14286</strain>
    </source>
</reference>
<protein>
    <submittedName>
        <fullName evidence="1">DUF1667 domain-containing protein</fullName>
    </submittedName>
</protein>
<dbReference type="PANTHER" id="PTHR39450">
    <property type="entry name" value="MOLYBDOPTERIN OXIDOREDUCTASE, 4FE-4S CLUSTER-BINDING SUBUNIT"/>
    <property type="match status" value="1"/>
</dbReference>
<dbReference type="EMBL" id="DVHL01000025">
    <property type="protein sequence ID" value="HIR65823.1"/>
    <property type="molecule type" value="Genomic_DNA"/>
</dbReference>
<organism evidence="1 2">
    <name type="scientific">Candidatus Fimimonas gallinarum</name>
    <dbReference type="NCBI Taxonomy" id="2840821"/>
    <lineage>
        <taxon>Bacteria</taxon>
        <taxon>Pseudomonadati</taxon>
        <taxon>Myxococcota</taxon>
        <taxon>Myxococcia</taxon>
        <taxon>Myxococcales</taxon>
        <taxon>Cystobacterineae</taxon>
        <taxon>Myxococcaceae</taxon>
        <taxon>Myxococcaceae incertae sedis</taxon>
        <taxon>Candidatus Fimimonas</taxon>
    </lineage>
</organism>
<dbReference type="PANTHER" id="PTHR39450:SF1">
    <property type="entry name" value="DUF1667 DOMAIN-CONTAINING PROTEIN"/>
    <property type="match status" value="1"/>
</dbReference>
<comment type="caution">
    <text evidence="1">The sequence shown here is derived from an EMBL/GenBank/DDBJ whole genome shotgun (WGS) entry which is preliminary data.</text>
</comment>